<dbReference type="Proteomes" id="UP001176961">
    <property type="component" value="Unassembled WGS sequence"/>
</dbReference>
<keyword evidence="2" id="KW-0732">Signal</keyword>
<evidence type="ECO:0000256" key="2">
    <source>
        <dbReference type="SAM" id="SignalP"/>
    </source>
</evidence>
<organism evidence="3 4">
    <name type="scientific">Cylicocyclus nassatus</name>
    <name type="common">Nematode worm</name>
    <dbReference type="NCBI Taxonomy" id="53992"/>
    <lineage>
        <taxon>Eukaryota</taxon>
        <taxon>Metazoa</taxon>
        <taxon>Ecdysozoa</taxon>
        <taxon>Nematoda</taxon>
        <taxon>Chromadorea</taxon>
        <taxon>Rhabditida</taxon>
        <taxon>Rhabditina</taxon>
        <taxon>Rhabditomorpha</taxon>
        <taxon>Strongyloidea</taxon>
        <taxon>Strongylidae</taxon>
        <taxon>Cylicocyclus</taxon>
    </lineage>
</organism>
<gene>
    <name evidence="3" type="ORF">CYNAS_LOCUS13491</name>
</gene>
<reference evidence="3" key="1">
    <citation type="submission" date="2023-07" db="EMBL/GenBank/DDBJ databases">
        <authorList>
            <consortium name="CYATHOMIX"/>
        </authorList>
    </citation>
    <scope>NUCLEOTIDE SEQUENCE</scope>
    <source>
        <strain evidence="3">N/A</strain>
    </source>
</reference>
<protein>
    <recommendedName>
        <fullName evidence="5">Secreted protein</fullName>
    </recommendedName>
</protein>
<keyword evidence="4" id="KW-1185">Reference proteome</keyword>
<sequence>MRLFLLMCLAAALIALIVVIFNKRNKKNTIAGVNSKNRNCWRKNSKFEGEIPSPWKKNTKFVRKEGDWNIYETRPDKQLEPMNDNPKMGAEIVIPPNAK</sequence>
<feature type="region of interest" description="Disordered" evidence="1">
    <location>
        <begin position="74"/>
        <end position="99"/>
    </location>
</feature>
<dbReference type="EMBL" id="CATQJL010000305">
    <property type="protein sequence ID" value="CAJ0601508.1"/>
    <property type="molecule type" value="Genomic_DNA"/>
</dbReference>
<comment type="caution">
    <text evidence="3">The sequence shown here is derived from an EMBL/GenBank/DDBJ whole genome shotgun (WGS) entry which is preliminary data.</text>
</comment>
<evidence type="ECO:0008006" key="5">
    <source>
        <dbReference type="Google" id="ProtNLM"/>
    </source>
</evidence>
<feature type="chain" id="PRO_5041384754" description="Secreted protein" evidence="2">
    <location>
        <begin position="16"/>
        <end position="99"/>
    </location>
</feature>
<dbReference type="AlphaFoldDB" id="A0AA36H0R0"/>
<evidence type="ECO:0000313" key="3">
    <source>
        <dbReference type="EMBL" id="CAJ0601508.1"/>
    </source>
</evidence>
<feature type="signal peptide" evidence="2">
    <location>
        <begin position="1"/>
        <end position="15"/>
    </location>
</feature>
<accession>A0AA36H0R0</accession>
<evidence type="ECO:0000313" key="4">
    <source>
        <dbReference type="Proteomes" id="UP001176961"/>
    </source>
</evidence>
<name>A0AA36H0R0_CYLNA</name>
<proteinExistence type="predicted"/>
<evidence type="ECO:0000256" key="1">
    <source>
        <dbReference type="SAM" id="MobiDB-lite"/>
    </source>
</evidence>